<reference evidence="2" key="1">
    <citation type="submission" date="2021-04" db="EMBL/GenBank/DDBJ databases">
        <authorList>
            <person name="Chebbi M.A.C M."/>
        </authorList>
    </citation>
    <scope>NUCLEOTIDE SEQUENCE</scope>
</reference>
<dbReference type="AlphaFoldDB" id="A0A8J2H030"/>
<feature type="compositionally biased region" description="Acidic residues" evidence="1">
    <location>
        <begin position="75"/>
        <end position="94"/>
    </location>
</feature>
<evidence type="ECO:0000256" key="1">
    <source>
        <dbReference type="SAM" id="MobiDB-lite"/>
    </source>
</evidence>
<dbReference type="OrthoDB" id="6141723at2759"/>
<name>A0A8J2H030_COTCN</name>
<protein>
    <submittedName>
        <fullName evidence="2">Uncharacterized protein</fullName>
    </submittedName>
</protein>
<feature type="region of interest" description="Disordered" evidence="1">
    <location>
        <begin position="74"/>
        <end position="94"/>
    </location>
</feature>
<dbReference type="Proteomes" id="UP000786811">
    <property type="component" value="Unassembled WGS sequence"/>
</dbReference>
<dbReference type="EMBL" id="CAJNRD030000529">
    <property type="protein sequence ID" value="CAG5071596.1"/>
    <property type="molecule type" value="Genomic_DNA"/>
</dbReference>
<sequence>MPKLNRKSYSQKKKEWINYIHKTRNESNDKTNNDIDQTIRINDGNNFATSNDHGNIYNIDGENSDNLCKINVDNSDCDDSNSSENNSDEEEPVNIEDESTLLMTQAIVFAPGEGQSPVSLFDEYAEALSFIKIYGGKLVKKPQHLTYQNWIKSEIMRSDRRCATILKLFFSALKLLQTNQNS</sequence>
<accession>A0A8J2H030</accession>
<evidence type="ECO:0000313" key="2">
    <source>
        <dbReference type="EMBL" id="CAG5071596.1"/>
    </source>
</evidence>
<keyword evidence="3" id="KW-1185">Reference proteome</keyword>
<gene>
    <name evidence="2" type="ORF">HICCMSTLAB_LOCUS73</name>
</gene>
<proteinExistence type="predicted"/>
<organism evidence="2 3">
    <name type="scientific">Cotesia congregata</name>
    <name type="common">Parasitoid wasp</name>
    <name type="synonym">Apanteles congregatus</name>
    <dbReference type="NCBI Taxonomy" id="51543"/>
    <lineage>
        <taxon>Eukaryota</taxon>
        <taxon>Metazoa</taxon>
        <taxon>Ecdysozoa</taxon>
        <taxon>Arthropoda</taxon>
        <taxon>Hexapoda</taxon>
        <taxon>Insecta</taxon>
        <taxon>Pterygota</taxon>
        <taxon>Neoptera</taxon>
        <taxon>Endopterygota</taxon>
        <taxon>Hymenoptera</taxon>
        <taxon>Apocrita</taxon>
        <taxon>Ichneumonoidea</taxon>
        <taxon>Braconidae</taxon>
        <taxon>Microgastrinae</taxon>
        <taxon>Cotesia</taxon>
    </lineage>
</organism>
<evidence type="ECO:0000313" key="3">
    <source>
        <dbReference type="Proteomes" id="UP000786811"/>
    </source>
</evidence>
<comment type="caution">
    <text evidence="2">The sequence shown here is derived from an EMBL/GenBank/DDBJ whole genome shotgun (WGS) entry which is preliminary data.</text>
</comment>